<sequence>MTPHPKAREGGRTCCLNCHWLVTLPRGGGGCRCDRCGGMVHQRIDGSVMLTWAMTITGALLLVPANILPIMTVIYLGSGEPSTIIGGVMQLYSVGLWGIALIVFIASIAVPVMKLVGLVLLLLQVQGRLPIEPSQSMKMYRIVAAIGRWSLLDLFMISILVALVDMGTIASVAAGPGSTAFASVVVITMVAVRCFDPRLIWDTYDEQRFERSEPTITEPLGKGANGDA</sequence>
<evidence type="ECO:0000256" key="2">
    <source>
        <dbReference type="ARBA" id="ARBA00022475"/>
    </source>
</evidence>
<dbReference type="EMBL" id="FNFH01000002">
    <property type="protein sequence ID" value="SDJ99801.1"/>
    <property type="molecule type" value="Genomic_DNA"/>
</dbReference>
<keyword evidence="6 7" id="KW-0472">Membrane</keyword>
<keyword evidence="2" id="KW-1003">Cell membrane</keyword>
<dbReference type="STRING" id="658219.SAMN05216212_1421"/>
<evidence type="ECO:0000256" key="1">
    <source>
        <dbReference type="ARBA" id="ARBA00004533"/>
    </source>
</evidence>
<accession>A0A1G8YAR3</accession>
<dbReference type="AlphaFoldDB" id="A0A1G8YAR3"/>
<feature type="transmembrane region" description="Helical" evidence="7">
    <location>
        <begin position="169"/>
        <end position="192"/>
    </location>
</feature>
<comment type="subcellular location">
    <subcellularLocation>
        <location evidence="1">Cell inner membrane</location>
    </subcellularLocation>
</comment>
<evidence type="ECO:0000256" key="6">
    <source>
        <dbReference type="ARBA" id="ARBA00023136"/>
    </source>
</evidence>
<dbReference type="RefSeq" id="WP_245720624.1">
    <property type="nucleotide sequence ID" value="NZ_FNFH01000002.1"/>
</dbReference>
<dbReference type="Proteomes" id="UP000199305">
    <property type="component" value="Unassembled WGS sequence"/>
</dbReference>
<dbReference type="InterPro" id="IPR007498">
    <property type="entry name" value="PqiA-like"/>
</dbReference>
<evidence type="ECO:0000313" key="8">
    <source>
        <dbReference type="EMBL" id="SDJ99801.1"/>
    </source>
</evidence>
<keyword evidence="4 7" id="KW-0812">Transmembrane</keyword>
<name>A0A1G8YAR3_9GAMM</name>
<proteinExistence type="predicted"/>
<dbReference type="Pfam" id="PF04403">
    <property type="entry name" value="PqiA"/>
    <property type="match status" value="1"/>
</dbReference>
<protein>
    <submittedName>
        <fullName evidence="8">Paraquat-inducible protein A</fullName>
    </submittedName>
</protein>
<feature type="transmembrane region" description="Helical" evidence="7">
    <location>
        <begin position="49"/>
        <end position="76"/>
    </location>
</feature>
<keyword evidence="5 7" id="KW-1133">Transmembrane helix</keyword>
<feature type="transmembrane region" description="Helical" evidence="7">
    <location>
        <begin position="96"/>
        <end position="122"/>
    </location>
</feature>
<dbReference type="PANTHER" id="PTHR30462:SF3">
    <property type="entry name" value="INTERMEMBRANE TRANSPORT PROTEIN PQIA"/>
    <property type="match status" value="1"/>
</dbReference>
<dbReference type="InterPro" id="IPR051800">
    <property type="entry name" value="PqiA-PqiB_transport"/>
</dbReference>
<evidence type="ECO:0000313" key="9">
    <source>
        <dbReference type="Proteomes" id="UP000199305"/>
    </source>
</evidence>
<evidence type="ECO:0000256" key="7">
    <source>
        <dbReference type="SAM" id="Phobius"/>
    </source>
</evidence>
<evidence type="ECO:0000256" key="3">
    <source>
        <dbReference type="ARBA" id="ARBA00022519"/>
    </source>
</evidence>
<reference evidence="9" key="1">
    <citation type="submission" date="2016-10" db="EMBL/GenBank/DDBJ databases">
        <authorList>
            <person name="Varghese N."/>
            <person name="Submissions S."/>
        </authorList>
    </citation>
    <scope>NUCLEOTIDE SEQUENCE [LARGE SCALE GENOMIC DNA]</scope>
    <source>
        <strain evidence="9">CGMCC 1.10658</strain>
    </source>
</reference>
<evidence type="ECO:0000256" key="5">
    <source>
        <dbReference type="ARBA" id="ARBA00022989"/>
    </source>
</evidence>
<dbReference type="PANTHER" id="PTHR30462">
    <property type="entry name" value="INTERMEMBRANE TRANSPORT PROTEIN PQIB-RELATED"/>
    <property type="match status" value="1"/>
</dbReference>
<feature type="transmembrane region" description="Helical" evidence="7">
    <location>
        <begin position="142"/>
        <end position="163"/>
    </location>
</feature>
<keyword evidence="3" id="KW-0997">Cell inner membrane</keyword>
<evidence type="ECO:0000256" key="4">
    <source>
        <dbReference type="ARBA" id="ARBA00022692"/>
    </source>
</evidence>
<gene>
    <name evidence="8" type="ORF">SAMN05216212_1421</name>
</gene>
<dbReference type="GO" id="GO:0005886">
    <property type="term" value="C:plasma membrane"/>
    <property type="evidence" value="ECO:0007669"/>
    <property type="project" value="UniProtKB-SubCell"/>
</dbReference>
<keyword evidence="9" id="KW-1185">Reference proteome</keyword>
<organism evidence="8 9">
    <name type="scientific">Microbulbifer yueqingensis</name>
    <dbReference type="NCBI Taxonomy" id="658219"/>
    <lineage>
        <taxon>Bacteria</taxon>
        <taxon>Pseudomonadati</taxon>
        <taxon>Pseudomonadota</taxon>
        <taxon>Gammaproteobacteria</taxon>
        <taxon>Cellvibrionales</taxon>
        <taxon>Microbulbiferaceae</taxon>
        <taxon>Microbulbifer</taxon>
    </lineage>
</organism>